<feature type="domain" description="Bacterial bifunctional deaminase-reductase C-terminal" evidence="1">
    <location>
        <begin position="71"/>
        <end position="148"/>
    </location>
</feature>
<dbReference type="Pfam" id="PF01872">
    <property type="entry name" value="RibD_C"/>
    <property type="match status" value="1"/>
</dbReference>
<dbReference type="GO" id="GO:0008703">
    <property type="term" value="F:5-amino-6-(5-phosphoribosylamino)uracil reductase activity"/>
    <property type="evidence" value="ECO:0007669"/>
    <property type="project" value="InterPro"/>
</dbReference>
<dbReference type="AlphaFoldDB" id="A0A2P2C8F8"/>
<proteinExistence type="predicted"/>
<protein>
    <submittedName>
        <fullName evidence="2">Bifunctional deaminase-reductase-like protein</fullName>
    </submittedName>
</protein>
<dbReference type="InterPro" id="IPR024072">
    <property type="entry name" value="DHFR-like_dom_sf"/>
</dbReference>
<accession>A0A2P2C8F8</accession>
<dbReference type="PANTHER" id="PTHR38011">
    <property type="entry name" value="DIHYDROFOLATE REDUCTASE FAMILY PROTEIN (AFU_ORTHOLOGUE AFUA_8G06820)"/>
    <property type="match status" value="1"/>
</dbReference>
<dbReference type="Gene3D" id="3.40.430.10">
    <property type="entry name" value="Dihydrofolate Reductase, subunit A"/>
    <property type="match status" value="1"/>
</dbReference>
<dbReference type="PANTHER" id="PTHR38011:SF11">
    <property type="entry name" value="2,5-DIAMINO-6-RIBOSYLAMINO-4(3H)-PYRIMIDINONE 5'-PHOSPHATE REDUCTASE"/>
    <property type="match status" value="1"/>
</dbReference>
<sequence length="175" mass="19236">MKTIYFTASSIDGFIADPDHSLSWLLTRDIDTGSAMGYDGFIADVGALAMGASTYQWLLDNLDEDWPYVMPSWVFTHREFPPTTGDVRFTTADVATVHADMVAAAQGKDVWLTGGGDLVGQFADHGLLDEIWVQWAPVTLGAGAPLLPRRLELRLEEVARNRDFACARYAVVNLP</sequence>
<dbReference type="InterPro" id="IPR050765">
    <property type="entry name" value="Riboflavin_Biosynth_HTPR"/>
</dbReference>
<gene>
    <name evidence="2" type="ORF">NOCA2490023</name>
</gene>
<dbReference type="EMBL" id="CZKA01000044">
    <property type="protein sequence ID" value="CUR58286.1"/>
    <property type="molecule type" value="Genomic_DNA"/>
</dbReference>
<dbReference type="GO" id="GO:0009231">
    <property type="term" value="P:riboflavin biosynthetic process"/>
    <property type="evidence" value="ECO:0007669"/>
    <property type="project" value="InterPro"/>
</dbReference>
<evidence type="ECO:0000259" key="1">
    <source>
        <dbReference type="Pfam" id="PF01872"/>
    </source>
</evidence>
<reference evidence="2" key="1">
    <citation type="submission" date="2015-08" db="EMBL/GenBank/DDBJ databases">
        <authorList>
            <person name="Babu N.S."/>
            <person name="Beckwith C.J."/>
            <person name="Beseler K.G."/>
            <person name="Brison A."/>
            <person name="Carone J.V."/>
            <person name="Caskin T.P."/>
            <person name="Diamond M."/>
            <person name="Durham M.E."/>
            <person name="Foxe J.M."/>
            <person name="Go M."/>
            <person name="Henderson B.A."/>
            <person name="Jones I.B."/>
            <person name="McGettigan J.A."/>
            <person name="Micheletti S.J."/>
            <person name="Nasrallah M.E."/>
            <person name="Ortiz D."/>
            <person name="Piller C.R."/>
            <person name="Privatt S.R."/>
            <person name="Schneider S.L."/>
            <person name="Sharp S."/>
            <person name="Smith T.C."/>
            <person name="Stanton J.D."/>
            <person name="Ullery H.E."/>
            <person name="Wilson R.J."/>
            <person name="Serrano M.G."/>
            <person name="Buck G."/>
            <person name="Lee V."/>
            <person name="Wang Y."/>
            <person name="Carvalho R."/>
            <person name="Voegtly L."/>
            <person name="Shi R."/>
            <person name="Duckworth R."/>
            <person name="Johnson A."/>
            <person name="Loviza R."/>
            <person name="Walstead R."/>
            <person name="Shah Z."/>
            <person name="Kiflezghi M."/>
            <person name="Wade K."/>
            <person name="Ball S.L."/>
            <person name="Bradley K.W."/>
            <person name="Asai D.J."/>
            <person name="Bowman C.A."/>
            <person name="Russell D.A."/>
            <person name="Pope W.H."/>
            <person name="Jacobs-Sera D."/>
            <person name="Hendrix R.W."/>
            <person name="Hatfull G.F."/>
        </authorList>
    </citation>
    <scope>NUCLEOTIDE SEQUENCE</scope>
</reference>
<name>A0A2P2C8F8_9ZZZZ</name>
<evidence type="ECO:0000313" key="2">
    <source>
        <dbReference type="EMBL" id="CUR58286.1"/>
    </source>
</evidence>
<dbReference type="InterPro" id="IPR002734">
    <property type="entry name" value="RibDG_C"/>
</dbReference>
<organism evidence="2">
    <name type="scientific">metagenome</name>
    <dbReference type="NCBI Taxonomy" id="256318"/>
    <lineage>
        <taxon>unclassified sequences</taxon>
        <taxon>metagenomes</taxon>
    </lineage>
</organism>
<dbReference type="SUPFAM" id="SSF53597">
    <property type="entry name" value="Dihydrofolate reductase-like"/>
    <property type="match status" value="1"/>
</dbReference>